<feature type="transmembrane region" description="Helical" evidence="1">
    <location>
        <begin position="205"/>
        <end position="225"/>
    </location>
</feature>
<reference evidence="2 3" key="1">
    <citation type="journal article" date="2016" name="Nat. Commun.">
        <title>Thousands of microbial genomes shed light on interconnected biogeochemical processes in an aquifer system.</title>
        <authorList>
            <person name="Anantharaman K."/>
            <person name="Brown C.T."/>
            <person name="Hug L.A."/>
            <person name="Sharon I."/>
            <person name="Castelle C.J."/>
            <person name="Probst A.J."/>
            <person name="Thomas B.C."/>
            <person name="Singh A."/>
            <person name="Wilkins M.J."/>
            <person name="Karaoz U."/>
            <person name="Brodie E.L."/>
            <person name="Williams K.H."/>
            <person name="Hubbard S.S."/>
            <person name="Banfield J.F."/>
        </authorList>
    </citation>
    <scope>NUCLEOTIDE SEQUENCE [LARGE SCALE GENOMIC DNA]</scope>
</reference>
<name>A0A1F5YW50_9BACT</name>
<dbReference type="EMBL" id="MFJA01000004">
    <property type="protein sequence ID" value="OGG04419.1"/>
    <property type="molecule type" value="Genomic_DNA"/>
</dbReference>
<accession>A0A1F5YW50</accession>
<proteinExistence type="predicted"/>
<evidence type="ECO:0000313" key="3">
    <source>
        <dbReference type="Proteomes" id="UP000176665"/>
    </source>
</evidence>
<evidence type="ECO:0000313" key="2">
    <source>
        <dbReference type="EMBL" id="OGG04419.1"/>
    </source>
</evidence>
<dbReference type="AlphaFoldDB" id="A0A1F5YW50"/>
<keyword evidence="1" id="KW-0812">Transmembrane</keyword>
<protein>
    <submittedName>
        <fullName evidence="2">Uncharacterized protein</fullName>
    </submittedName>
</protein>
<dbReference type="STRING" id="1798371.A2W14_01935"/>
<dbReference type="Proteomes" id="UP000176665">
    <property type="component" value="Unassembled WGS sequence"/>
</dbReference>
<comment type="caution">
    <text evidence="2">The sequence shown here is derived from an EMBL/GenBank/DDBJ whole genome shotgun (WGS) entry which is preliminary data.</text>
</comment>
<evidence type="ECO:0000256" key="1">
    <source>
        <dbReference type="SAM" id="Phobius"/>
    </source>
</evidence>
<sequence>MILLIMRRLDSFQEKNDTNLFIGPGNSLKQTFTAGKDGLAGIRLLVFNPRLGGRAKYKLTLTDEGNNLIWQDLISESNLGWAEEFRYDFKGIANSKNKTFIFSIEYFTDKEINPSDKEILSLINRDHLNLETIPQGMEETLDRVQKSFLSLGYSRTDNYRQGAAYLEGSMLEGDLVFKIFHQTTTGSYLKSAGSDFSFRIRQDPAFFIFFFTLIFILTLVFWHRIKLLLNPE</sequence>
<keyword evidence="1" id="KW-0472">Membrane</keyword>
<organism evidence="2 3">
    <name type="scientific">Candidatus Gottesmanbacteria bacterium RBG_16_37_8</name>
    <dbReference type="NCBI Taxonomy" id="1798371"/>
    <lineage>
        <taxon>Bacteria</taxon>
        <taxon>Candidatus Gottesmaniibacteriota</taxon>
    </lineage>
</organism>
<gene>
    <name evidence="2" type="ORF">A2W14_01935</name>
</gene>
<keyword evidence="1" id="KW-1133">Transmembrane helix</keyword>